<dbReference type="InterPro" id="IPR051393">
    <property type="entry name" value="ABC_transporter_permease"/>
</dbReference>
<proteinExistence type="inferred from homology"/>
<dbReference type="InterPro" id="IPR000515">
    <property type="entry name" value="MetI-like"/>
</dbReference>
<protein>
    <submittedName>
        <fullName evidence="8">ABC transporter permease</fullName>
    </submittedName>
</protein>
<gene>
    <name evidence="8" type="ORF">Thert_02853</name>
</gene>
<accession>A0A223I1P9</accession>
<keyword evidence="5 7" id="KW-1133">Transmembrane helix</keyword>
<dbReference type="Pfam" id="PF00528">
    <property type="entry name" value="BPD_transp_1"/>
    <property type="match status" value="1"/>
</dbReference>
<dbReference type="AlphaFoldDB" id="A0A223I1P9"/>
<dbReference type="EMBL" id="CP016893">
    <property type="protein sequence ID" value="AST58666.1"/>
    <property type="molecule type" value="Genomic_DNA"/>
</dbReference>
<name>A0A223I1P9_THETR</name>
<dbReference type="Gene3D" id="1.10.3720.10">
    <property type="entry name" value="MetI-like"/>
    <property type="match status" value="1"/>
</dbReference>
<feature type="transmembrane region" description="Helical" evidence="7">
    <location>
        <begin position="107"/>
        <end position="126"/>
    </location>
</feature>
<dbReference type="OMA" id="YPIAYGM"/>
<evidence type="ECO:0000256" key="6">
    <source>
        <dbReference type="ARBA" id="ARBA00023136"/>
    </source>
</evidence>
<sequence>MKKNSNTLTFWLFLIPSLFIFINVVIIPFILGIAYSFTDWNGFTFAGSKFVAFSNYLKVFKDDNFLNAFLLTFKYAVIMVIVSNIIGFSLALLVTRKMKTRNILRSIFFMPNLIGGLILGFIWQFIFTKLFVQLGNVLRASNIFFNWINDPNMAFWSIVIVSAWQMSGYVMIIYIAGLESINQDIIEASLIDGAGPIRRLFNIILPLTVPSFTISLFITLSNSFKQYDTNLSLTNGGPYGTTELLTMNIVQTAYKHNQYAIAQSKAVVFFVVIMVITLVQVYLTKKREVEM</sequence>
<evidence type="ECO:0000256" key="2">
    <source>
        <dbReference type="ARBA" id="ARBA00022448"/>
    </source>
</evidence>
<keyword evidence="4 7" id="KW-0812">Transmembrane</keyword>
<dbReference type="PANTHER" id="PTHR30193">
    <property type="entry name" value="ABC TRANSPORTER PERMEASE PROTEIN"/>
    <property type="match status" value="1"/>
</dbReference>
<evidence type="ECO:0000313" key="9">
    <source>
        <dbReference type="Proteomes" id="UP000214975"/>
    </source>
</evidence>
<evidence type="ECO:0000256" key="3">
    <source>
        <dbReference type="ARBA" id="ARBA00022475"/>
    </source>
</evidence>
<keyword evidence="3" id="KW-1003">Cell membrane</keyword>
<dbReference type="InterPro" id="IPR035906">
    <property type="entry name" value="MetI-like_sf"/>
</dbReference>
<dbReference type="SUPFAM" id="SSF161098">
    <property type="entry name" value="MetI-like"/>
    <property type="match status" value="1"/>
</dbReference>
<dbReference type="GO" id="GO:0005886">
    <property type="term" value="C:plasma membrane"/>
    <property type="evidence" value="ECO:0007669"/>
    <property type="project" value="UniProtKB-SubCell"/>
</dbReference>
<comment type="similarity">
    <text evidence="7">Belongs to the binding-protein-dependent transport system permease family.</text>
</comment>
<reference evidence="8 9" key="1">
    <citation type="submission" date="2016-08" db="EMBL/GenBank/DDBJ databases">
        <title>A novel genetic cassette of butanologenic Thermoanaerobacterium thermosaccharolyticum that directly convert cellulose to butanol.</title>
        <authorList>
            <person name="Li T."/>
            <person name="He J."/>
        </authorList>
    </citation>
    <scope>NUCLEOTIDE SEQUENCE [LARGE SCALE GENOMIC DNA]</scope>
    <source>
        <strain evidence="8 9">TG57</strain>
    </source>
</reference>
<evidence type="ECO:0000256" key="4">
    <source>
        <dbReference type="ARBA" id="ARBA00022692"/>
    </source>
</evidence>
<comment type="subcellular location">
    <subcellularLocation>
        <location evidence="1 7">Cell membrane</location>
        <topology evidence="1 7">Multi-pass membrane protein</topology>
    </subcellularLocation>
</comment>
<dbReference type="PROSITE" id="PS50928">
    <property type="entry name" value="ABC_TM1"/>
    <property type="match status" value="1"/>
</dbReference>
<dbReference type="PANTHER" id="PTHR30193:SF41">
    <property type="entry name" value="DIACETYLCHITOBIOSE UPTAKE SYSTEM PERMEASE PROTEIN NGCF"/>
    <property type="match status" value="1"/>
</dbReference>
<dbReference type="GO" id="GO:0055085">
    <property type="term" value="P:transmembrane transport"/>
    <property type="evidence" value="ECO:0007669"/>
    <property type="project" value="InterPro"/>
</dbReference>
<dbReference type="Proteomes" id="UP000214975">
    <property type="component" value="Chromosome"/>
</dbReference>
<keyword evidence="6 7" id="KW-0472">Membrane</keyword>
<evidence type="ECO:0000256" key="5">
    <source>
        <dbReference type="ARBA" id="ARBA00022989"/>
    </source>
</evidence>
<dbReference type="GeneID" id="93863898"/>
<dbReference type="RefSeq" id="WP_013297542.1">
    <property type="nucleotide sequence ID" value="NZ_CP016893.1"/>
</dbReference>
<evidence type="ECO:0000313" key="8">
    <source>
        <dbReference type="EMBL" id="AST58666.1"/>
    </source>
</evidence>
<evidence type="ECO:0000256" key="7">
    <source>
        <dbReference type="RuleBase" id="RU363032"/>
    </source>
</evidence>
<feature type="transmembrane region" description="Helical" evidence="7">
    <location>
        <begin position="75"/>
        <end position="95"/>
    </location>
</feature>
<feature type="transmembrane region" description="Helical" evidence="7">
    <location>
        <begin position="154"/>
        <end position="178"/>
    </location>
</feature>
<feature type="transmembrane region" description="Helical" evidence="7">
    <location>
        <begin position="12"/>
        <end position="35"/>
    </location>
</feature>
<dbReference type="CDD" id="cd06261">
    <property type="entry name" value="TM_PBP2"/>
    <property type="match status" value="1"/>
</dbReference>
<organism evidence="8 9">
    <name type="scientific">Thermoanaerobacterium thermosaccharolyticum</name>
    <name type="common">Clostridium thermosaccharolyticum</name>
    <dbReference type="NCBI Taxonomy" id="1517"/>
    <lineage>
        <taxon>Bacteria</taxon>
        <taxon>Bacillati</taxon>
        <taxon>Bacillota</taxon>
        <taxon>Clostridia</taxon>
        <taxon>Thermoanaerobacterales</taxon>
        <taxon>Thermoanaerobacteraceae</taxon>
        <taxon>Thermoanaerobacterium</taxon>
    </lineage>
</organism>
<feature type="transmembrane region" description="Helical" evidence="7">
    <location>
        <begin position="266"/>
        <end position="283"/>
    </location>
</feature>
<keyword evidence="2 7" id="KW-0813">Transport</keyword>
<evidence type="ECO:0000256" key="1">
    <source>
        <dbReference type="ARBA" id="ARBA00004651"/>
    </source>
</evidence>
<feature type="transmembrane region" description="Helical" evidence="7">
    <location>
        <begin position="199"/>
        <end position="220"/>
    </location>
</feature>